<feature type="transmembrane region" description="Helical" evidence="2">
    <location>
        <begin position="52"/>
        <end position="74"/>
    </location>
</feature>
<dbReference type="PANTHER" id="PTHR34700">
    <property type="entry name" value="POTASSIUM BINDING PROTEIN KBP"/>
    <property type="match status" value="1"/>
</dbReference>
<feature type="transmembrane region" description="Helical" evidence="2">
    <location>
        <begin position="350"/>
        <end position="370"/>
    </location>
</feature>
<feature type="compositionally biased region" description="Pro residues" evidence="1">
    <location>
        <begin position="300"/>
        <end position="313"/>
    </location>
</feature>
<dbReference type="Proteomes" id="UP000320209">
    <property type="component" value="Unassembled WGS sequence"/>
</dbReference>
<evidence type="ECO:0000313" key="4">
    <source>
        <dbReference type="EMBL" id="TQL68841.1"/>
    </source>
</evidence>
<accession>A0A543A8B4</accession>
<feature type="region of interest" description="Disordered" evidence="1">
    <location>
        <begin position="697"/>
        <end position="719"/>
    </location>
</feature>
<comment type="caution">
    <text evidence="4">The sequence shown here is derived from an EMBL/GenBank/DDBJ whole genome shotgun (WGS) entry which is preliminary data.</text>
</comment>
<dbReference type="Gene3D" id="3.10.350.10">
    <property type="entry name" value="LysM domain"/>
    <property type="match status" value="2"/>
</dbReference>
<dbReference type="SMART" id="SM00257">
    <property type="entry name" value="LysM"/>
    <property type="match status" value="2"/>
</dbReference>
<dbReference type="EMBL" id="VFOV01000001">
    <property type="protein sequence ID" value="TQL68841.1"/>
    <property type="molecule type" value="Genomic_DNA"/>
</dbReference>
<feature type="domain" description="LysM" evidence="3">
    <location>
        <begin position="165"/>
        <end position="215"/>
    </location>
</feature>
<feature type="region of interest" description="Disordered" evidence="1">
    <location>
        <begin position="132"/>
        <end position="163"/>
    </location>
</feature>
<dbReference type="InterPro" id="IPR036779">
    <property type="entry name" value="LysM_dom_sf"/>
</dbReference>
<feature type="compositionally biased region" description="Low complexity" evidence="1">
    <location>
        <begin position="314"/>
        <end position="337"/>
    </location>
</feature>
<dbReference type="CDD" id="cd00118">
    <property type="entry name" value="LysM"/>
    <property type="match status" value="2"/>
</dbReference>
<evidence type="ECO:0000259" key="3">
    <source>
        <dbReference type="PROSITE" id="PS51782"/>
    </source>
</evidence>
<evidence type="ECO:0000256" key="1">
    <source>
        <dbReference type="SAM" id="MobiDB-lite"/>
    </source>
</evidence>
<proteinExistence type="predicted"/>
<organism evidence="4 5">
    <name type="scientific">Nocardioides albertanoniae</name>
    <dbReference type="NCBI Taxonomy" id="1175486"/>
    <lineage>
        <taxon>Bacteria</taxon>
        <taxon>Bacillati</taxon>
        <taxon>Actinomycetota</taxon>
        <taxon>Actinomycetes</taxon>
        <taxon>Propionibacteriales</taxon>
        <taxon>Nocardioidaceae</taxon>
        <taxon>Nocardioides</taxon>
    </lineage>
</organism>
<keyword evidence="5" id="KW-1185">Reference proteome</keyword>
<dbReference type="InterPro" id="IPR018392">
    <property type="entry name" value="LysM"/>
</dbReference>
<keyword evidence="2" id="KW-0812">Transmembrane</keyword>
<dbReference type="AlphaFoldDB" id="A0A543A8B4"/>
<evidence type="ECO:0000256" key="2">
    <source>
        <dbReference type="SAM" id="Phobius"/>
    </source>
</evidence>
<dbReference type="InterPro" id="IPR052196">
    <property type="entry name" value="Bact_Kbp"/>
</dbReference>
<sequence length="1058" mass="113041">MITRLRGLAATLALAVFVMGGPIFLVYARSLPDFSAFTWDRLQDRDDGTVALAVIYVACWVCWALFTISVFVSIASMLRGIRVPRLPGLSLPQGAANHLVASAALLFISAPAVTQTMTSPPADAYVPQDVPVQLVSDPSGDEPPEPRNPTAAQPTPKATASGETVAYTVKRGDSLWRIAEKHLGSGERFKEIAALNTYVLSKNPDYLEAGLILRLPAPAKPAENTDAGDDTYVVEPGDTLSEIAEEELGDAERYTQIFNASTNTVQPDGARLTDPDLIRPGWTLQLPTTTKPQVRKGGPPAAPPPISPTPSKSPTPETSPQTSPSTSPSPVPATQAPDDASDNASHTPAWVLPGLTGAGAVLAGLVFLALRSYRRTALRFRRPGHILSTPPEITDVAKTAQFAGSVTGPNILGLNHLLETLEKTEDSMPTLSWVALGKRTATLHLTESAHLPDPWTGDGKIWMAPLPENPSDPEYSCPYPLLVGIGSNNSGDHVLLNLEEHSYVAVTGEPARRAAFARYVSAELAFNPWSIVATVDTFGVASEVTFWCDDLSGGDQGGANHHPAHDDRFVTELAQVLDPKFAHSEIDTYHAVIATSDHADLAQQVAEIIAAYPSRSGATVLLLADTIPPGSTPIALTHDGRLHLTVLDLDLTAAGLTESEAAACATLFALDPVPDNITLPTSKNANGRKATTDEAGALVPEQTEARPIDQPAGPGSLLPKETKQYVAAAATTTDDIDQLAPVTTHPRPDLSADAEPTDLNTPADPAAASEKEGAGGTAEDDDASLNGTVDTWYDDDCPYPRLTLLGPLAARTHGDHKAVARRRPFYLELLTYLVLHPQGVTGAQMAEDFGLKIQRLRTDIAEVRKWLGTNPDTGELHLPKADTTDATGSRGSSLYRVDGVLTDWDLFKRLRARGQRRGADGIEDLIAALDLVTGEPFTHLRPAGWAWLNDLRTNDIAQCAIVDTAHIVTAHALEKHDTNLALVTVQIATKASPYDEICRLDLARVKDAIGDISGAEEIVRQEIFNRTDDHQGPIEESARTRAVATDAGWIRGDGRRGS</sequence>
<keyword evidence="2" id="KW-0472">Membrane</keyword>
<dbReference type="OrthoDB" id="8444614at2"/>
<feature type="compositionally biased region" description="Low complexity" evidence="1">
    <location>
        <begin position="149"/>
        <end position="160"/>
    </location>
</feature>
<keyword evidence="2" id="KW-1133">Transmembrane helix</keyword>
<feature type="region of interest" description="Disordered" evidence="1">
    <location>
        <begin position="736"/>
        <end position="789"/>
    </location>
</feature>
<name>A0A543A8B4_9ACTN</name>
<dbReference type="PANTHER" id="PTHR34700:SF4">
    <property type="entry name" value="PHAGE-LIKE ELEMENT PBSX PROTEIN XKDP"/>
    <property type="match status" value="1"/>
</dbReference>
<dbReference type="Pfam" id="PF01476">
    <property type="entry name" value="LysM"/>
    <property type="match status" value="1"/>
</dbReference>
<dbReference type="SUPFAM" id="SSF54106">
    <property type="entry name" value="LysM domain"/>
    <property type="match status" value="1"/>
</dbReference>
<protein>
    <submittedName>
        <fullName evidence="4">LysM domain-containing protein</fullName>
    </submittedName>
</protein>
<dbReference type="PROSITE" id="PS51782">
    <property type="entry name" value="LYSM"/>
    <property type="match status" value="1"/>
</dbReference>
<evidence type="ECO:0000313" key="5">
    <source>
        <dbReference type="Proteomes" id="UP000320209"/>
    </source>
</evidence>
<feature type="region of interest" description="Disordered" evidence="1">
    <location>
        <begin position="259"/>
        <end position="345"/>
    </location>
</feature>
<gene>
    <name evidence="4" type="ORF">FB381_2739</name>
</gene>
<reference evidence="4 5" key="1">
    <citation type="submission" date="2019-06" db="EMBL/GenBank/DDBJ databases">
        <title>Sequencing the genomes of 1000 actinobacteria strains.</title>
        <authorList>
            <person name="Klenk H.-P."/>
        </authorList>
    </citation>
    <scope>NUCLEOTIDE SEQUENCE [LARGE SCALE GENOMIC DNA]</scope>
    <source>
        <strain evidence="4 5">DSM 25218</strain>
    </source>
</reference>
<dbReference type="RefSeq" id="WP_141780777.1">
    <property type="nucleotide sequence ID" value="NZ_VFOV01000001.1"/>
</dbReference>